<dbReference type="Gene3D" id="3.30.565.10">
    <property type="entry name" value="Histidine kinase-like ATPase, C-terminal domain"/>
    <property type="match status" value="1"/>
</dbReference>
<dbReference type="Proteomes" id="UP000474967">
    <property type="component" value="Unassembled WGS sequence"/>
</dbReference>
<dbReference type="CDD" id="cd16917">
    <property type="entry name" value="HATPase_UhpB-NarQ-NarX-like"/>
    <property type="match status" value="1"/>
</dbReference>
<sequence length="567" mass="60118">MVDDDAITFPDAPRAELDRALADLVDRAREVLQTQGRLRALVKANRSVVSHLELPVVLRSIVEAAVDLVGAEYGALGVLSPSGGLEQFIHVGMTPEQVERIGHLPEGHGLLGALIDDPRPIRLERIADDPRSAGFPPGHPPMDGFLGVPIRVRDAVFGNLYLTNRDRGGFSRDDEQLVGALAATAGFAIDNARLFAETEARRAWSAAGSEISSTLLGGEPDDALFSELVAGVTRLSRAALTCVLTKSSDSSTVVVRTAYGDGASELVGTSRPLSGEILTGAFESSGPRISDGLDGETLGVEAGTGPTLIAPFRVDRDSSSLLLVLRKAGDPAFTPFDLERVADLASQAGIAIELAAARADQQRMLLLEDRTRIARDLHDHVIQQLFATGLELQSIEAATSSNAVAERLDRSVTSIDTAIAQIRTIIFALSRQSAGGTSMRNRILDLADEIAPGLARPATVGFSGPVDLVVIDDLADDVSAVAREGLTNAARHAHAENVSVRLEVEDRTVTLTIQDDGVGLGSSTRRSGLRNGLERATRRGGTMTIEPADPGTRLVWCVPISEWLGQS</sequence>
<evidence type="ECO:0000256" key="2">
    <source>
        <dbReference type="ARBA" id="ARBA00022777"/>
    </source>
</evidence>
<keyword evidence="6" id="KW-1185">Reference proteome</keyword>
<dbReference type="AlphaFoldDB" id="A0A6L9XVF1"/>
<gene>
    <name evidence="5" type="ORF">G3T36_03935</name>
</gene>
<evidence type="ECO:0000313" key="6">
    <source>
        <dbReference type="Proteomes" id="UP000474967"/>
    </source>
</evidence>
<dbReference type="InterPro" id="IPR011712">
    <property type="entry name" value="Sig_transdc_His_kin_sub3_dim/P"/>
</dbReference>
<dbReference type="InterPro" id="IPR003594">
    <property type="entry name" value="HATPase_dom"/>
</dbReference>
<comment type="caution">
    <text evidence="5">The sequence shown here is derived from an EMBL/GenBank/DDBJ whole genome shotgun (WGS) entry which is preliminary data.</text>
</comment>
<feature type="domain" description="GAF" evidence="4">
    <location>
        <begin position="53"/>
        <end position="199"/>
    </location>
</feature>
<dbReference type="Pfam" id="PF13185">
    <property type="entry name" value="GAF_2"/>
    <property type="match status" value="1"/>
</dbReference>
<accession>A0A6L9XVF1</accession>
<dbReference type="Gene3D" id="3.30.450.40">
    <property type="match status" value="2"/>
</dbReference>
<dbReference type="GO" id="GO:0000155">
    <property type="term" value="F:phosphorelay sensor kinase activity"/>
    <property type="evidence" value="ECO:0007669"/>
    <property type="project" value="InterPro"/>
</dbReference>
<feature type="domain" description="GAF" evidence="4">
    <location>
        <begin position="220"/>
        <end position="362"/>
    </location>
</feature>
<dbReference type="PANTHER" id="PTHR24421:SF56">
    <property type="entry name" value="OXYGEN SENSOR HISTIDINE KINASE RESPONSE REGULATOR DOST"/>
    <property type="match status" value="1"/>
</dbReference>
<evidence type="ECO:0000313" key="5">
    <source>
        <dbReference type="EMBL" id="NEN05014.1"/>
    </source>
</evidence>
<dbReference type="Pfam" id="PF07730">
    <property type="entry name" value="HisKA_3"/>
    <property type="match status" value="1"/>
</dbReference>
<keyword evidence="1" id="KW-0808">Transferase</keyword>
<protein>
    <submittedName>
        <fullName evidence="5">GAF domain-containing protein</fullName>
    </submittedName>
</protein>
<dbReference type="SMART" id="SM00065">
    <property type="entry name" value="GAF"/>
    <property type="match status" value="2"/>
</dbReference>
<dbReference type="PANTHER" id="PTHR24421">
    <property type="entry name" value="NITRATE/NITRITE SENSOR PROTEIN NARX-RELATED"/>
    <property type="match status" value="1"/>
</dbReference>
<dbReference type="GO" id="GO:0046983">
    <property type="term" value="F:protein dimerization activity"/>
    <property type="evidence" value="ECO:0007669"/>
    <property type="project" value="InterPro"/>
</dbReference>
<dbReference type="InterPro" id="IPR029016">
    <property type="entry name" value="GAF-like_dom_sf"/>
</dbReference>
<dbReference type="SUPFAM" id="SSF55781">
    <property type="entry name" value="GAF domain-like"/>
    <property type="match status" value="2"/>
</dbReference>
<dbReference type="InterPro" id="IPR050482">
    <property type="entry name" value="Sensor_HK_TwoCompSys"/>
</dbReference>
<proteinExistence type="predicted"/>
<dbReference type="EMBL" id="JAAGWY010000001">
    <property type="protein sequence ID" value="NEN05014.1"/>
    <property type="molecule type" value="Genomic_DNA"/>
</dbReference>
<evidence type="ECO:0000256" key="3">
    <source>
        <dbReference type="ARBA" id="ARBA00023012"/>
    </source>
</evidence>
<keyword evidence="2" id="KW-0418">Kinase</keyword>
<dbReference type="InterPro" id="IPR003018">
    <property type="entry name" value="GAF"/>
</dbReference>
<dbReference type="Gene3D" id="1.20.5.1930">
    <property type="match status" value="1"/>
</dbReference>
<dbReference type="GO" id="GO:0016020">
    <property type="term" value="C:membrane"/>
    <property type="evidence" value="ECO:0007669"/>
    <property type="project" value="InterPro"/>
</dbReference>
<reference evidence="5 6" key="1">
    <citation type="journal article" date="2014" name="J. Microbiol.">
        <title>Diaminobutyricibacter tongyongensis gen. nov., sp. nov. and Homoserinibacter gongjuensis gen. nov., sp. nov. belong to the family Microbacteriaceae.</title>
        <authorList>
            <person name="Kim S.J."/>
            <person name="Ahn J.H."/>
            <person name="Weon H.Y."/>
            <person name="Hamada M."/>
            <person name="Suzuki K."/>
            <person name="Kwon S.W."/>
        </authorList>
    </citation>
    <scope>NUCLEOTIDE SEQUENCE [LARGE SCALE GENOMIC DNA]</scope>
    <source>
        <strain evidence="5 6">NBRC 108724</strain>
    </source>
</reference>
<keyword evidence="3" id="KW-0902">Two-component regulatory system</keyword>
<organism evidence="5 6">
    <name type="scientific">Leifsonia tongyongensis</name>
    <dbReference type="NCBI Taxonomy" id="1268043"/>
    <lineage>
        <taxon>Bacteria</taxon>
        <taxon>Bacillati</taxon>
        <taxon>Actinomycetota</taxon>
        <taxon>Actinomycetes</taxon>
        <taxon>Micrococcales</taxon>
        <taxon>Microbacteriaceae</taxon>
        <taxon>Leifsonia</taxon>
    </lineage>
</organism>
<dbReference type="InterPro" id="IPR036890">
    <property type="entry name" value="HATPase_C_sf"/>
</dbReference>
<name>A0A6L9XVF1_9MICO</name>
<dbReference type="SUPFAM" id="SSF55874">
    <property type="entry name" value="ATPase domain of HSP90 chaperone/DNA topoisomerase II/histidine kinase"/>
    <property type="match status" value="1"/>
</dbReference>
<dbReference type="RefSeq" id="WP_163288089.1">
    <property type="nucleotide sequence ID" value="NZ_JAAGWY010000001.1"/>
</dbReference>
<dbReference type="Pfam" id="PF02518">
    <property type="entry name" value="HATPase_c"/>
    <property type="match status" value="1"/>
</dbReference>
<evidence type="ECO:0000256" key="1">
    <source>
        <dbReference type="ARBA" id="ARBA00022679"/>
    </source>
</evidence>
<evidence type="ECO:0000259" key="4">
    <source>
        <dbReference type="SMART" id="SM00065"/>
    </source>
</evidence>